<dbReference type="InterPro" id="IPR013094">
    <property type="entry name" value="AB_hydrolase_3"/>
</dbReference>
<dbReference type="PANTHER" id="PTHR48081">
    <property type="entry name" value="AB HYDROLASE SUPERFAMILY PROTEIN C4A8.06C"/>
    <property type="match status" value="1"/>
</dbReference>
<dbReference type="PANTHER" id="PTHR48081:SF30">
    <property type="entry name" value="ACETYL-HYDROLASE LIPR-RELATED"/>
    <property type="match status" value="1"/>
</dbReference>
<dbReference type="STRING" id="141349.BN1232_05874"/>
<dbReference type="EMBL" id="CTEE01000002">
    <property type="protein sequence ID" value="CQD23811.1"/>
    <property type="molecule type" value="Genomic_DNA"/>
</dbReference>
<dbReference type="SUPFAM" id="SSF53474">
    <property type="entry name" value="alpha/beta-Hydrolases"/>
    <property type="match status" value="1"/>
</dbReference>
<evidence type="ECO:0000256" key="2">
    <source>
        <dbReference type="ARBA" id="ARBA00022801"/>
    </source>
</evidence>
<dbReference type="Pfam" id="PF07859">
    <property type="entry name" value="Abhydrolase_3"/>
    <property type="match status" value="1"/>
</dbReference>
<sequence length="319" mass="34066">MAISAEAGFLEALYRDWGGRMAAHPQMSVAMLRSLFDEWHQPTREPEGVTYRSDTVAGVESIWALPVDADTSRVVLYAHGGGFAVGSAASHRKLAGHLAKALGTTALVIDYRRAPDHPFPAQIEDATAVYRALLDNDFAPQDIVTAGDSAGGNLAIATVLKLRDDGTPLPGAVVALSPWLDMELCGETLDTNAATDGLVGRQILEGMSAMFLGETGKRDDPLANPLYADYTGFPRLYITAGSVETLLDDATRLAERAAAAGVEVTLSVVDGMQHVFPFLAGRAPEADAEVARIGAWYRAERRQINPMNPDTAEAEELST</sequence>
<reference evidence="4 5" key="1">
    <citation type="submission" date="2015-03" db="EMBL/GenBank/DDBJ databases">
        <authorList>
            <person name="Urmite Genomes"/>
        </authorList>
    </citation>
    <scope>NUCLEOTIDE SEQUENCE [LARGE SCALE GENOMIC DNA]</scope>
    <source>
        <strain evidence="4 5">CSUR P1491</strain>
    </source>
</reference>
<evidence type="ECO:0000313" key="5">
    <source>
        <dbReference type="Proteomes" id="UP000199251"/>
    </source>
</evidence>
<dbReference type="Proteomes" id="UP000199251">
    <property type="component" value="Unassembled WGS sequence"/>
</dbReference>
<dbReference type="OrthoDB" id="9803828at2"/>
<organism evidence="4 5">
    <name type="scientific">Mycobacterium lentiflavum</name>
    <dbReference type="NCBI Taxonomy" id="141349"/>
    <lineage>
        <taxon>Bacteria</taxon>
        <taxon>Bacillati</taxon>
        <taxon>Actinomycetota</taxon>
        <taxon>Actinomycetes</taxon>
        <taxon>Mycobacteriales</taxon>
        <taxon>Mycobacteriaceae</taxon>
        <taxon>Mycobacterium</taxon>
        <taxon>Mycobacterium simiae complex</taxon>
    </lineage>
</organism>
<accession>A0A0E4CR23</accession>
<dbReference type="InterPro" id="IPR050300">
    <property type="entry name" value="GDXG_lipolytic_enzyme"/>
</dbReference>
<gene>
    <name evidence="4" type="ORF">BN1232_05874</name>
</gene>
<evidence type="ECO:0000259" key="3">
    <source>
        <dbReference type="Pfam" id="PF07859"/>
    </source>
</evidence>
<comment type="similarity">
    <text evidence="1">Belongs to the 'GDXG' lipolytic enzyme family.</text>
</comment>
<dbReference type="Gene3D" id="3.40.50.1820">
    <property type="entry name" value="alpha/beta hydrolase"/>
    <property type="match status" value="1"/>
</dbReference>
<proteinExistence type="inferred from homology"/>
<evidence type="ECO:0000313" key="4">
    <source>
        <dbReference type="EMBL" id="CQD23811.1"/>
    </source>
</evidence>
<dbReference type="GO" id="GO:0004806">
    <property type="term" value="F:triacylglycerol lipase activity"/>
    <property type="evidence" value="ECO:0007669"/>
    <property type="project" value="TreeGrafter"/>
</dbReference>
<name>A0A0E4CR23_MYCLN</name>
<dbReference type="RefSeq" id="WP_090609707.1">
    <property type="nucleotide sequence ID" value="NZ_CTEE01000002.1"/>
</dbReference>
<dbReference type="InterPro" id="IPR029058">
    <property type="entry name" value="AB_hydrolase_fold"/>
</dbReference>
<protein>
    <submittedName>
        <fullName evidence="4">Acetyl-hydrolase</fullName>
    </submittedName>
</protein>
<dbReference type="AlphaFoldDB" id="A0A0E4CR23"/>
<evidence type="ECO:0000256" key="1">
    <source>
        <dbReference type="ARBA" id="ARBA00010515"/>
    </source>
</evidence>
<feature type="domain" description="Alpha/beta hydrolase fold-3" evidence="3">
    <location>
        <begin position="75"/>
        <end position="276"/>
    </location>
</feature>
<keyword evidence="2 4" id="KW-0378">Hydrolase</keyword>